<proteinExistence type="predicted"/>
<dbReference type="EMBL" id="CAADRP010001707">
    <property type="protein sequence ID" value="VFU48745.1"/>
    <property type="molecule type" value="Genomic_DNA"/>
</dbReference>
<dbReference type="AlphaFoldDB" id="A0A6N2M7M2"/>
<evidence type="ECO:0000313" key="1">
    <source>
        <dbReference type="EMBL" id="VFU48745.1"/>
    </source>
</evidence>
<name>A0A6N2M7M2_SALVM</name>
<gene>
    <name evidence="1" type="ORF">SVIM_LOCUS320721</name>
</gene>
<reference evidence="1" key="1">
    <citation type="submission" date="2019-03" db="EMBL/GenBank/DDBJ databases">
        <authorList>
            <person name="Mank J."/>
            <person name="Almeida P."/>
        </authorList>
    </citation>
    <scope>NUCLEOTIDE SEQUENCE</scope>
    <source>
        <strain evidence="1">78183</strain>
    </source>
</reference>
<accession>A0A6N2M7M2</accession>
<protein>
    <submittedName>
        <fullName evidence="1">Uncharacterized protein</fullName>
    </submittedName>
</protein>
<organism evidence="1">
    <name type="scientific">Salix viminalis</name>
    <name type="common">Common osier</name>
    <name type="synonym">Basket willow</name>
    <dbReference type="NCBI Taxonomy" id="40686"/>
    <lineage>
        <taxon>Eukaryota</taxon>
        <taxon>Viridiplantae</taxon>
        <taxon>Streptophyta</taxon>
        <taxon>Embryophyta</taxon>
        <taxon>Tracheophyta</taxon>
        <taxon>Spermatophyta</taxon>
        <taxon>Magnoliopsida</taxon>
        <taxon>eudicotyledons</taxon>
        <taxon>Gunneridae</taxon>
        <taxon>Pentapetalae</taxon>
        <taxon>rosids</taxon>
        <taxon>fabids</taxon>
        <taxon>Malpighiales</taxon>
        <taxon>Salicaceae</taxon>
        <taxon>Saliceae</taxon>
        <taxon>Salix</taxon>
    </lineage>
</organism>
<sequence>MAGCGLASGRSWSSIRMPCFFFDFFSFDLWLSGLRRRLSSSVKFWSAASRKLLQRLPFYSNCVGHPTFSEDRTDSVQAHCLIVDRFALGVLSTFHQTSSLTKLLFSTNQRSDENVHLHKDPMH</sequence>